<organism evidence="1 2">
    <name type="scientific">Diploscapter pachys</name>
    <dbReference type="NCBI Taxonomy" id="2018661"/>
    <lineage>
        <taxon>Eukaryota</taxon>
        <taxon>Metazoa</taxon>
        <taxon>Ecdysozoa</taxon>
        <taxon>Nematoda</taxon>
        <taxon>Chromadorea</taxon>
        <taxon>Rhabditida</taxon>
        <taxon>Rhabditina</taxon>
        <taxon>Rhabditomorpha</taxon>
        <taxon>Rhabditoidea</taxon>
        <taxon>Rhabditidae</taxon>
        <taxon>Diploscapter</taxon>
    </lineage>
</organism>
<dbReference type="Proteomes" id="UP000218231">
    <property type="component" value="Unassembled WGS sequence"/>
</dbReference>
<protein>
    <submittedName>
        <fullName evidence="1">Uncharacterized protein</fullName>
    </submittedName>
</protein>
<sequence>MPLMLSTAASTTSAPALAHSTIDATPAPAVSCVCTWMGMSGNFSLSEPISILAASGFSTPAMSCNSYSSFHLCIPPHLDRENMCPSLDELLCQIEVVLQIVLRSASVRDIACVRNGCFHLQ</sequence>
<name>A0A2A2JB13_9BILA</name>
<gene>
    <name evidence="1" type="ORF">WR25_08843</name>
</gene>
<dbReference type="AlphaFoldDB" id="A0A2A2JB13"/>
<comment type="caution">
    <text evidence="1">The sequence shown here is derived from an EMBL/GenBank/DDBJ whole genome shotgun (WGS) entry which is preliminary data.</text>
</comment>
<keyword evidence="2" id="KW-1185">Reference proteome</keyword>
<reference evidence="1 2" key="1">
    <citation type="journal article" date="2017" name="Curr. Biol.">
        <title>Genome architecture and evolution of a unichromosomal asexual nematode.</title>
        <authorList>
            <person name="Fradin H."/>
            <person name="Zegar C."/>
            <person name="Gutwein M."/>
            <person name="Lucas J."/>
            <person name="Kovtun M."/>
            <person name="Corcoran D."/>
            <person name="Baugh L.R."/>
            <person name="Kiontke K."/>
            <person name="Gunsalus K."/>
            <person name="Fitch D.H."/>
            <person name="Piano F."/>
        </authorList>
    </citation>
    <scope>NUCLEOTIDE SEQUENCE [LARGE SCALE GENOMIC DNA]</scope>
    <source>
        <strain evidence="1">PF1309</strain>
    </source>
</reference>
<accession>A0A2A2JB13</accession>
<evidence type="ECO:0000313" key="2">
    <source>
        <dbReference type="Proteomes" id="UP000218231"/>
    </source>
</evidence>
<evidence type="ECO:0000313" key="1">
    <source>
        <dbReference type="EMBL" id="PAV58835.1"/>
    </source>
</evidence>
<proteinExistence type="predicted"/>
<dbReference type="EMBL" id="LIAE01010556">
    <property type="protein sequence ID" value="PAV58835.1"/>
    <property type="molecule type" value="Genomic_DNA"/>
</dbReference>